<sequence>MTLQWRKLFSNRILDRGRDYWKKDWVYAPSYSELPAGIHCRVGKPGQSYDVTIDFSDDWSEIKWMDCDCPYAAEGYNCKHEAACLYATELFIEGMQAIQEPLTSELPASDRKSGRKRSLKRSTALAENMSTIFLILARFLHRLTLTRSFGSGSGIIRP</sequence>
<feature type="domain" description="SWIM-type" evidence="2">
    <location>
        <begin position="49"/>
        <end position="89"/>
    </location>
</feature>
<proteinExistence type="predicted"/>
<dbReference type="RefSeq" id="WP_004560796.1">
    <property type="nucleotide sequence ID" value="NZ_BJMY01000002.1"/>
</dbReference>
<protein>
    <recommendedName>
        <fullName evidence="2">SWIM-type domain-containing protein</fullName>
    </recommendedName>
</protein>
<evidence type="ECO:0000313" key="3">
    <source>
        <dbReference type="EMBL" id="GMB86552.1"/>
    </source>
</evidence>
<accession>A0AAV5PG37</accession>
<dbReference type="AlphaFoldDB" id="A0AAV5PG37"/>
<reference evidence="3" key="1">
    <citation type="submission" date="2023-04" db="EMBL/GenBank/DDBJ databases">
        <title>Draft genome sequences of Lactobacillus delbrueckii subsp. bulgaricus ME-900 and ME-901 with improved acid tolerance.</title>
        <authorList>
            <person name="Ishida T."/>
            <person name="Yamamoto E."/>
            <person name="Koizumi A."/>
            <person name="Fujiwara S."/>
            <person name="Makino S."/>
            <person name="Kano H."/>
            <person name="Kimura K."/>
        </authorList>
    </citation>
    <scope>NUCLEOTIDE SEQUENCE</scope>
    <source>
        <strain evidence="3">ME-900</strain>
    </source>
</reference>
<dbReference type="InterPro" id="IPR007527">
    <property type="entry name" value="Znf_SWIM"/>
</dbReference>
<dbReference type="EMBL" id="BSWK01000011">
    <property type="protein sequence ID" value="GMB86552.1"/>
    <property type="molecule type" value="Genomic_DNA"/>
</dbReference>
<keyword evidence="1" id="KW-0479">Metal-binding</keyword>
<organism evidence="3 4">
    <name type="scientific">Lactobacillus delbrueckii subsp. bulgaricus</name>
    <dbReference type="NCBI Taxonomy" id="1585"/>
    <lineage>
        <taxon>Bacteria</taxon>
        <taxon>Bacillati</taxon>
        <taxon>Bacillota</taxon>
        <taxon>Bacilli</taxon>
        <taxon>Lactobacillales</taxon>
        <taxon>Lactobacillaceae</taxon>
        <taxon>Lactobacillus</taxon>
    </lineage>
</organism>
<dbReference type="PROSITE" id="PS50966">
    <property type="entry name" value="ZF_SWIM"/>
    <property type="match status" value="1"/>
</dbReference>
<keyword evidence="1" id="KW-0863">Zinc-finger</keyword>
<evidence type="ECO:0000259" key="2">
    <source>
        <dbReference type="PROSITE" id="PS50966"/>
    </source>
</evidence>
<evidence type="ECO:0000256" key="1">
    <source>
        <dbReference type="PROSITE-ProRule" id="PRU00325"/>
    </source>
</evidence>
<dbReference type="GO" id="GO:0008270">
    <property type="term" value="F:zinc ion binding"/>
    <property type="evidence" value="ECO:0007669"/>
    <property type="project" value="UniProtKB-KW"/>
</dbReference>
<gene>
    <name evidence="3" type="ORF">ME0900_09250</name>
</gene>
<name>A0AAV5PG37_LACDE</name>
<comment type="caution">
    <text evidence="3">The sequence shown here is derived from an EMBL/GenBank/DDBJ whole genome shotgun (WGS) entry which is preliminary data.</text>
</comment>
<dbReference type="Proteomes" id="UP001165243">
    <property type="component" value="Unassembled WGS sequence"/>
</dbReference>
<evidence type="ECO:0000313" key="4">
    <source>
        <dbReference type="Proteomes" id="UP001165243"/>
    </source>
</evidence>
<keyword evidence="1" id="KW-0862">Zinc</keyword>